<dbReference type="PROSITE" id="PS50181">
    <property type="entry name" value="FBOX"/>
    <property type="match status" value="1"/>
</dbReference>
<dbReference type="EMBL" id="KV453913">
    <property type="protein sequence ID" value="ODV78419.1"/>
    <property type="molecule type" value="Genomic_DNA"/>
</dbReference>
<feature type="domain" description="F-box" evidence="2">
    <location>
        <begin position="89"/>
        <end position="134"/>
    </location>
</feature>
<keyword evidence="4" id="KW-1185">Reference proteome</keyword>
<dbReference type="Proteomes" id="UP000094285">
    <property type="component" value="Unassembled WGS sequence"/>
</dbReference>
<protein>
    <recommendedName>
        <fullName evidence="2">F-box domain-containing protein</fullName>
    </recommendedName>
</protein>
<evidence type="ECO:0000313" key="4">
    <source>
        <dbReference type="Proteomes" id="UP000094285"/>
    </source>
</evidence>
<dbReference type="STRING" id="984487.A0A1E4SFY0"/>
<proteinExistence type="predicted"/>
<name>A0A1E4SFY0_9ASCO</name>
<dbReference type="Pfam" id="PF00646">
    <property type="entry name" value="F-box"/>
    <property type="match status" value="1"/>
</dbReference>
<dbReference type="InterPro" id="IPR001810">
    <property type="entry name" value="F-box_dom"/>
</dbReference>
<dbReference type="InterPro" id="IPR036047">
    <property type="entry name" value="F-box-like_dom_sf"/>
</dbReference>
<dbReference type="OrthoDB" id="4073795at2759"/>
<reference evidence="4" key="1">
    <citation type="submission" date="2016-05" db="EMBL/GenBank/DDBJ databases">
        <title>Comparative genomics of biotechnologically important yeasts.</title>
        <authorList>
            <consortium name="DOE Joint Genome Institute"/>
            <person name="Riley R."/>
            <person name="Haridas S."/>
            <person name="Wolfe K.H."/>
            <person name="Lopes M.R."/>
            <person name="Hittinger C.T."/>
            <person name="Goker M."/>
            <person name="Salamov A."/>
            <person name="Wisecaver J."/>
            <person name="Long T.M."/>
            <person name="Aerts A.L."/>
            <person name="Barry K."/>
            <person name="Choi C."/>
            <person name="Clum A."/>
            <person name="Coughlan A.Y."/>
            <person name="Deshpande S."/>
            <person name="Douglass A.P."/>
            <person name="Hanson S.J."/>
            <person name="Klenk H.-P."/>
            <person name="Labutti K."/>
            <person name="Lapidus A."/>
            <person name="Lindquist E."/>
            <person name="Lipzen A."/>
            <person name="Meier-Kolthoff J.P."/>
            <person name="Ohm R.A."/>
            <person name="Otillar R.P."/>
            <person name="Pangilinan J."/>
            <person name="Peng Y."/>
            <person name="Rokas A."/>
            <person name="Rosa C.A."/>
            <person name="Scheuner C."/>
            <person name="Sibirny A.A."/>
            <person name="Slot J.C."/>
            <person name="Stielow J.B."/>
            <person name="Sun H."/>
            <person name="Kurtzman C.P."/>
            <person name="Blackwell M."/>
            <person name="Grigoriev I.V."/>
            <person name="Jeffries T.W."/>
        </authorList>
    </citation>
    <scope>NUCLEOTIDE SEQUENCE [LARGE SCALE GENOMIC DNA]</scope>
    <source>
        <strain evidence="4">NRRL Y-17324</strain>
    </source>
</reference>
<evidence type="ECO:0000256" key="1">
    <source>
        <dbReference type="SAM" id="MobiDB-lite"/>
    </source>
</evidence>
<evidence type="ECO:0000259" key="2">
    <source>
        <dbReference type="PROSITE" id="PS50181"/>
    </source>
</evidence>
<dbReference type="SUPFAM" id="SSF81383">
    <property type="entry name" value="F-box domain"/>
    <property type="match status" value="1"/>
</dbReference>
<evidence type="ECO:0000313" key="3">
    <source>
        <dbReference type="EMBL" id="ODV78419.1"/>
    </source>
</evidence>
<dbReference type="RefSeq" id="XP_020063541.1">
    <property type="nucleotide sequence ID" value="XM_020210974.1"/>
</dbReference>
<gene>
    <name evidence="3" type="ORF">CANTADRAFT_6810</name>
</gene>
<accession>A0A1E4SFY0</accession>
<feature type="compositionally biased region" description="Basic residues" evidence="1">
    <location>
        <begin position="13"/>
        <end position="24"/>
    </location>
</feature>
<feature type="region of interest" description="Disordered" evidence="1">
    <location>
        <begin position="1"/>
        <end position="41"/>
    </location>
</feature>
<sequence length="455" mass="52553">MDDRRETDESLVRKHAPMSPRKRIRIDGGLEKADTNNPRESHSTQVIAAPFVIAKAQSVSYDTAAPADERFNIEDTEPYLHDSNPTTPLHPFLKIPTDILQVIIKLIDPNDLINLSTTSKEFRQFLLPYIFNRIRIEWLQIDDDFKYCYLVKQLRIVDCNSYGEWHVDVFDKLDRFSQLQHFLINSSNSSNWLKYRSNQCMKALTLYYDKTQTLIVRGGSVVRNNGAGAVVNSHTYAIPGDSVHVGGHLTGNTSGSPRIFSLGHVHQFLVTSLTLYNYHFNWEPQDPITSNVVNLTIHDCTWEYPFTISQFNLGQHLKTLDLCYSTNNSFILSERFNKFLLNDDESTLGNFDSLDSLSIVFLTRKNSWDKVLSLKQLLVFLSKYPSLTSLKLRGWSVNTLSLMLIFRNFKEHKLKMLDLELLVPKNHNRREVEDTKLMLKTLYPWTKVKLKAIES</sequence>
<organism evidence="3 4">
    <name type="scientific">Suhomyces tanzawaensis NRRL Y-17324</name>
    <dbReference type="NCBI Taxonomy" id="984487"/>
    <lineage>
        <taxon>Eukaryota</taxon>
        <taxon>Fungi</taxon>
        <taxon>Dikarya</taxon>
        <taxon>Ascomycota</taxon>
        <taxon>Saccharomycotina</taxon>
        <taxon>Pichiomycetes</taxon>
        <taxon>Debaryomycetaceae</taxon>
        <taxon>Suhomyces</taxon>
    </lineage>
</organism>
<dbReference type="GeneID" id="30985110"/>
<dbReference type="AlphaFoldDB" id="A0A1E4SFY0"/>
<feature type="compositionally biased region" description="Basic and acidic residues" evidence="1">
    <location>
        <begin position="25"/>
        <end position="41"/>
    </location>
</feature>
<feature type="compositionally biased region" description="Basic and acidic residues" evidence="1">
    <location>
        <begin position="1"/>
        <end position="12"/>
    </location>
</feature>